<proteinExistence type="inferred from homology"/>
<gene>
    <name evidence="12" type="primary">uvrB</name>
    <name evidence="19" type="ORF">NPRO_01600</name>
</gene>
<evidence type="ECO:0000256" key="1">
    <source>
        <dbReference type="ARBA" id="ARBA00004496"/>
    </source>
</evidence>
<evidence type="ECO:0000256" key="11">
    <source>
        <dbReference type="ARBA" id="ARBA00029504"/>
    </source>
</evidence>
<accession>A0A809RDT8</accession>
<evidence type="ECO:0000313" key="19">
    <source>
        <dbReference type="EMBL" id="BBO22565.1"/>
    </source>
</evidence>
<dbReference type="PROSITE" id="PS51192">
    <property type="entry name" value="HELICASE_ATP_BIND_1"/>
    <property type="match status" value="1"/>
</dbReference>
<keyword evidence="3 12" id="KW-0963">Cytoplasm</keyword>
<dbReference type="Gene3D" id="4.10.860.10">
    <property type="entry name" value="UVR domain"/>
    <property type="match status" value="1"/>
</dbReference>
<evidence type="ECO:0000256" key="5">
    <source>
        <dbReference type="ARBA" id="ARBA00022763"/>
    </source>
</evidence>
<dbReference type="CDD" id="cd17916">
    <property type="entry name" value="DEXHc_UvrB"/>
    <property type="match status" value="1"/>
</dbReference>
<dbReference type="NCBIfam" id="NF003673">
    <property type="entry name" value="PRK05298.1"/>
    <property type="match status" value="1"/>
</dbReference>
<dbReference type="Pfam" id="PF04851">
    <property type="entry name" value="ResIII"/>
    <property type="match status" value="1"/>
</dbReference>
<keyword evidence="6 12" id="KW-0228">DNA excision</keyword>
<evidence type="ECO:0000256" key="4">
    <source>
        <dbReference type="ARBA" id="ARBA00022741"/>
    </source>
</evidence>
<keyword evidence="8 12" id="KW-0267">Excision nuclease</keyword>
<protein>
    <recommendedName>
        <fullName evidence="11 12">UvrABC system protein B</fullName>
        <shortName evidence="12">Protein UvrB</shortName>
    </recommendedName>
    <alternativeName>
        <fullName evidence="12">Excinuclease ABC subunit B</fullName>
    </alternativeName>
</protein>
<evidence type="ECO:0000259" key="18">
    <source>
        <dbReference type="PROSITE" id="PS51194"/>
    </source>
</evidence>
<dbReference type="InterPro" id="IPR004807">
    <property type="entry name" value="UvrB"/>
</dbReference>
<feature type="binding site" evidence="12">
    <location>
        <begin position="44"/>
        <end position="51"/>
    </location>
    <ligand>
        <name>ATP</name>
        <dbReference type="ChEBI" id="CHEBI:30616"/>
    </ligand>
</feature>
<feature type="domain" description="Helicase ATP-binding" evidence="17">
    <location>
        <begin position="31"/>
        <end position="187"/>
    </location>
</feature>
<feature type="domain" description="UVR" evidence="16">
    <location>
        <begin position="640"/>
        <end position="675"/>
    </location>
</feature>
<reference evidence="19" key="1">
    <citation type="journal article" name="DNA Res.">
        <title>The physiological potential of anammox bacteria as revealed by their core genome structure.</title>
        <authorList>
            <person name="Okubo T."/>
            <person name="Toyoda A."/>
            <person name="Fukuhara K."/>
            <person name="Uchiyama I."/>
            <person name="Harigaya Y."/>
            <person name="Kuroiwa M."/>
            <person name="Suzuki T."/>
            <person name="Murakami Y."/>
            <person name="Suwa Y."/>
            <person name="Takami H."/>
        </authorList>
    </citation>
    <scope>NUCLEOTIDE SEQUENCE</scope>
    <source>
        <strain evidence="19">317325-2</strain>
    </source>
</reference>
<comment type="subunit">
    <text evidence="10 12 13">Forms a heterotetramer with UvrA during the search for lesions. Interacts with UvrC in an incision complex.</text>
</comment>
<dbReference type="GO" id="GO:0003677">
    <property type="term" value="F:DNA binding"/>
    <property type="evidence" value="ECO:0007669"/>
    <property type="project" value="UniProtKB-UniRule"/>
</dbReference>
<evidence type="ECO:0000256" key="12">
    <source>
        <dbReference type="HAMAP-Rule" id="MF_00204"/>
    </source>
</evidence>
<dbReference type="SMART" id="SM00490">
    <property type="entry name" value="HELICc"/>
    <property type="match status" value="1"/>
</dbReference>
<dbReference type="GO" id="GO:0005737">
    <property type="term" value="C:cytoplasm"/>
    <property type="evidence" value="ECO:0007669"/>
    <property type="project" value="UniProtKB-SubCell"/>
</dbReference>
<evidence type="ECO:0000256" key="15">
    <source>
        <dbReference type="SAM" id="MobiDB-lite"/>
    </source>
</evidence>
<evidence type="ECO:0000259" key="16">
    <source>
        <dbReference type="PROSITE" id="PS50151"/>
    </source>
</evidence>
<dbReference type="Gene3D" id="3.40.50.300">
    <property type="entry name" value="P-loop containing nucleotide triphosphate hydrolases"/>
    <property type="match status" value="3"/>
</dbReference>
<dbReference type="InterPro" id="IPR014001">
    <property type="entry name" value="Helicase_ATP-bd"/>
</dbReference>
<evidence type="ECO:0000256" key="14">
    <source>
        <dbReference type="SAM" id="Coils"/>
    </source>
</evidence>
<dbReference type="SUPFAM" id="SSF52540">
    <property type="entry name" value="P-loop containing nucleoside triphosphate hydrolases"/>
    <property type="match status" value="2"/>
</dbReference>
<comment type="subcellular location">
    <subcellularLocation>
        <location evidence="1 12 13">Cytoplasm</location>
    </subcellularLocation>
</comment>
<comment type="function">
    <text evidence="12">The UvrABC repair system catalyzes the recognition and processing of DNA lesions. A damage recognition complex composed of 2 UvrA and 2 UvrB subunits scans DNA for abnormalities. Upon binding of the UvrA(2)B(2) complex to a putative damaged site, the DNA wraps around one UvrB monomer. DNA wrap is dependent on ATP binding by UvrB and probably causes local melting of the DNA helix, facilitating insertion of UvrB beta-hairpin between the DNA strands. Then UvrB probes one DNA strand for the presence of a lesion. If a lesion is found the UvrA subunits dissociate and the UvrB-DNA preincision complex is formed. This complex is subsequently bound by UvrC and the second UvrB is released. If no lesion is found, the DNA wraps around the other UvrB subunit that will check the other stand for damage.</text>
</comment>
<feature type="domain" description="Helicase C-terminal" evidence="18">
    <location>
        <begin position="434"/>
        <end position="596"/>
    </location>
</feature>
<keyword evidence="4 12" id="KW-0547">Nucleotide-binding</keyword>
<evidence type="ECO:0000256" key="6">
    <source>
        <dbReference type="ARBA" id="ARBA00022769"/>
    </source>
</evidence>
<dbReference type="PROSITE" id="PS51194">
    <property type="entry name" value="HELICASE_CTER"/>
    <property type="match status" value="1"/>
</dbReference>
<evidence type="ECO:0000313" key="20">
    <source>
        <dbReference type="Proteomes" id="UP000662873"/>
    </source>
</evidence>
<dbReference type="NCBIfam" id="TIGR00631">
    <property type="entry name" value="uvrb"/>
    <property type="match status" value="1"/>
</dbReference>
<comment type="similarity">
    <text evidence="2 12 13">Belongs to the UvrB family.</text>
</comment>
<keyword evidence="9 12" id="KW-0234">DNA repair</keyword>
<dbReference type="InterPro" id="IPR001943">
    <property type="entry name" value="UVR_dom"/>
</dbReference>
<dbReference type="SMART" id="SM00487">
    <property type="entry name" value="DEXDc"/>
    <property type="match status" value="1"/>
</dbReference>
<dbReference type="CDD" id="cd18790">
    <property type="entry name" value="SF2_C_UvrB"/>
    <property type="match status" value="1"/>
</dbReference>
<dbReference type="GO" id="GO:0006289">
    <property type="term" value="P:nucleotide-excision repair"/>
    <property type="evidence" value="ECO:0007669"/>
    <property type="project" value="UniProtKB-UniRule"/>
</dbReference>
<dbReference type="PROSITE" id="PS50151">
    <property type="entry name" value="UVR"/>
    <property type="match status" value="1"/>
</dbReference>
<evidence type="ECO:0000256" key="9">
    <source>
        <dbReference type="ARBA" id="ARBA00023204"/>
    </source>
</evidence>
<dbReference type="InterPro" id="IPR024759">
    <property type="entry name" value="UvrB_YAD/RRR_dom"/>
</dbReference>
<dbReference type="InterPro" id="IPR041471">
    <property type="entry name" value="UvrB_inter"/>
</dbReference>
<dbReference type="GO" id="GO:0009381">
    <property type="term" value="F:excinuclease ABC activity"/>
    <property type="evidence" value="ECO:0007669"/>
    <property type="project" value="UniProtKB-UniRule"/>
</dbReference>
<dbReference type="Proteomes" id="UP000662873">
    <property type="component" value="Chromosome"/>
</dbReference>
<evidence type="ECO:0000256" key="2">
    <source>
        <dbReference type="ARBA" id="ARBA00008533"/>
    </source>
</evidence>
<dbReference type="PANTHER" id="PTHR24029:SF0">
    <property type="entry name" value="UVRABC SYSTEM PROTEIN B"/>
    <property type="match status" value="1"/>
</dbReference>
<evidence type="ECO:0000256" key="7">
    <source>
        <dbReference type="ARBA" id="ARBA00022840"/>
    </source>
</evidence>
<dbReference type="Pfam" id="PF12344">
    <property type="entry name" value="UvrB"/>
    <property type="match status" value="1"/>
</dbReference>
<keyword evidence="12 13" id="KW-0742">SOS response</keyword>
<keyword evidence="7 12" id="KW-0067">ATP-binding</keyword>
<dbReference type="Pfam" id="PF02151">
    <property type="entry name" value="UVR"/>
    <property type="match status" value="1"/>
</dbReference>
<comment type="domain">
    <text evidence="12">The beta-hairpin motif is involved in DNA binding.</text>
</comment>
<dbReference type="InterPro" id="IPR006935">
    <property type="entry name" value="Helicase/UvrB_N"/>
</dbReference>
<feature type="region of interest" description="Disordered" evidence="15">
    <location>
        <begin position="608"/>
        <end position="629"/>
    </location>
</feature>
<dbReference type="EMBL" id="AP021858">
    <property type="protein sequence ID" value="BBO22565.1"/>
    <property type="molecule type" value="Genomic_DNA"/>
</dbReference>
<dbReference type="GO" id="GO:0009380">
    <property type="term" value="C:excinuclease repair complex"/>
    <property type="evidence" value="ECO:0007669"/>
    <property type="project" value="InterPro"/>
</dbReference>
<dbReference type="GO" id="GO:0009432">
    <property type="term" value="P:SOS response"/>
    <property type="evidence" value="ECO:0007669"/>
    <property type="project" value="UniProtKB-UniRule"/>
</dbReference>
<dbReference type="HAMAP" id="MF_00204">
    <property type="entry name" value="UvrB"/>
    <property type="match status" value="1"/>
</dbReference>
<keyword evidence="5 12" id="KW-0227">DNA damage</keyword>
<dbReference type="SUPFAM" id="SSF46600">
    <property type="entry name" value="C-terminal UvrC-binding domain of UvrB"/>
    <property type="match status" value="1"/>
</dbReference>
<evidence type="ECO:0000259" key="17">
    <source>
        <dbReference type="PROSITE" id="PS51192"/>
    </source>
</evidence>
<evidence type="ECO:0000256" key="13">
    <source>
        <dbReference type="RuleBase" id="RU003587"/>
    </source>
</evidence>
<feature type="coiled-coil region" evidence="14">
    <location>
        <begin position="636"/>
        <end position="663"/>
    </location>
</feature>
<dbReference type="GO" id="GO:0016887">
    <property type="term" value="F:ATP hydrolysis activity"/>
    <property type="evidence" value="ECO:0007669"/>
    <property type="project" value="InterPro"/>
</dbReference>
<dbReference type="GO" id="GO:0005524">
    <property type="term" value="F:ATP binding"/>
    <property type="evidence" value="ECO:0007669"/>
    <property type="project" value="UniProtKB-UniRule"/>
</dbReference>
<evidence type="ECO:0000256" key="8">
    <source>
        <dbReference type="ARBA" id="ARBA00022881"/>
    </source>
</evidence>
<dbReference type="Pfam" id="PF00271">
    <property type="entry name" value="Helicase_C"/>
    <property type="match status" value="1"/>
</dbReference>
<dbReference type="InterPro" id="IPR027417">
    <property type="entry name" value="P-loop_NTPase"/>
</dbReference>
<sequence>MSIVTYDSPFQLTGDFEPRGDQAAAIEGLVEGVEAGCRFQTLLGATGTGKTYTMASVVAKAQRPALVIAHNKTLAAQLCQEFRAFFADNAVEFFISYYDYYQPEAYIPQTDTYIEKDSSINEEIDRLRHSATQSLLQRRDVLIVASVSCIYGLGSPDLYAESVVTFEQGAKMDLRQAIQKLVQMQFTRNDTVLDRGTFRVRGDTLEIQPKDEEIVTRVEFFGNQVERIRLFDPLTRDVLEEPKRVSVFPATHYVTPWEKLDAVIEQIQEECALQVGCFKENGKLLEAQRLEQRVTFDLEMMREVGYCSGIENYSRYFDGRAPGTPPYTLLDFLPRDALVFIDESHQTLPQIRAMYNGDRQRKSVLVDFGFRLPSALDNRPLKFEEFLERVPQVVFVSATPGDFEANNESNRVQQVIRPTYIVDPEVEIRPTQGQIDDLLGEVQRRVAKGERTLVTTLTKRMAEDLSNYLRELGIKVNYLHSNVHSLERPEILRDLRLGVYDVVVGVNLLREGLDLPEVSLVAILDADKEGFLRSETSLVQTIGRAARNVQGMVLLYADNLTGSMQRAIEETNRRRQIQLDYNEEHGIVPKTVQKSVRETVRSFDPDAAQAAAMGTAEGRSGYGDGGAKIEEPPVNLADLPVLIEELERQMKRYAREMEFEKAAAARDEIFALRKYLGVSEGRLGTGKRKLPGRSR</sequence>
<dbReference type="KEGG" id="npy:NPRO_01600"/>
<keyword evidence="14" id="KW-0175">Coiled coil</keyword>
<name>A0A809RDT8_9BACT</name>
<evidence type="ECO:0000256" key="10">
    <source>
        <dbReference type="ARBA" id="ARBA00026033"/>
    </source>
</evidence>
<dbReference type="InterPro" id="IPR036876">
    <property type="entry name" value="UVR_dom_sf"/>
</dbReference>
<evidence type="ECO:0000256" key="3">
    <source>
        <dbReference type="ARBA" id="ARBA00022490"/>
    </source>
</evidence>
<feature type="short sequence motif" description="Beta-hairpin" evidence="12">
    <location>
        <begin position="97"/>
        <end position="120"/>
    </location>
</feature>
<organism evidence="19 20">
    <name type="scientific">Candidatus Nitrosymbiomonas proteolyticus</name>
    <dbReference type="NCBI Taxonomy" id="2608984"/>
    <lineage>
        <taxon>Bacteria</taxon>
        <taxon>Bacillati</taxon>
        <taxon>Armatimonadota</taxon>
        <taxon>Armatimonadota incertae sedis</taxon>
        <taxon>Candidatus Nitrosymbiomonas</taxon>
    </lineage>
</organism>
<dbReference type="PANTHER" id="PTHR24029">
    <property type="entry name" value="UVRABC SYSTEM PROTEIN B"/>
    <property type="match status" value="1"/>
</dbReference>
<dbReference type="AlphaFoldDB" id="A0A809RDT8"/>
<dbReference type="InterPro" id="IPR001650">
    <property type="entry name" value="Helicase_C-like"/>
</dbReference>
<dbReference type="Pfam" id="PF17757">
    <property type="entry name" value="UvrB_inter"/>
    <property type="match status" value="1"/>
</dbReference>